<dbReference type="OMA" id="PSEWPWH"/>
<dbReference type="SMART" id="SM00020">
    <property type="entry name" value="Tryp_SPc"/>
    <property type="match status" value="1"/>
</dbReference>
<evidence type="ECO:0000256" key="6">
    <source>
        <dbReference type="ARBA" id="ARBA00023157"/>
    </source>
</evidence>
<dbReference type="STRING" id="121224.E0W0Y3"/>
<evidence type="ECO:0000259" key="9">
    <source>
        <dbReference type="PROSITE" id="PS50240"/>
    </source>
</evidence>
<dbReference type="GO" id="GO:0005615">
    <property type="term" value="C:extracellular space"/>
    <property type="evidence" value="ECO:0007669"/>
    <property type="project" value="TreeGrafter"/>
</dbReference>
<protein>
    <recommendedName>
        <fullName evidence="7">Phenoloxidase-activating factor 2</fullName>
    </recommendedName>
    <alternativeName>
        <fullName evidence="8">Prophenoloxidase-activating factor II</fullName>
    </alternativeName>
</protein>
<evidence type="ECO:0000256" key="7">
    <source>
        <dbReference type="ARBA" id="ARBA00068096"/>
    </source>
</evidence>
<reference evidence="10" key="2">
    <citation type="submission" date="2007-04" db="EMBL/GenBank/DDBJ databases">
        <title>The genome of the human body louse.</title>
        <authorList>
            <consortium name="The Human Body Louse Genome Consortium"/>
            <person name="Kirkness E."/>
            <person name="Walenz B."/>
            <person name="Hass B."/>
            <person name="Bruggner R."/>
            <person name="Strausberg R."/>
        </authorList>
    </citation>
    <scope>NUCLEOTIDE SEQUENCE</scope>
    <source>
        <strain evidence="10">USDA</strain>
    </source>
</reference>
<dbReference type="VEuPathDB" id="VectorBase:PHUM565430"/>
<evidence type="ECO:0000256" key="1">
    <source>
        <dbReference type="ARBA" id="ARBA00004613"/>
    </source>
</evidence>
<dbReference type="InterPro" id="IPR001314">
    <property type="entry name" value="Peptidase_S1A"/>
</dbReference>
<dbReference type="EMBL" id="AAZO01006867">
    <property type="status" value="NOT_ANNOTATED_CDS"/>
    <property type="molecule type" value="Genomic_DNA"/>
</dbReference>
<dbReference type="eggNOG" id="KOG3627">
    <property type="taxonomic scope" value="Eukaryota"/>
</dbReference>
<evidence type="ECO:0000256" key="5">
    <source>
        <dbReference type="ARBA" id="ARBA00022825"/>
    </source>
</evidence>
<evidence type="ECO:0000256" key="8">
    <source>
        <dbReference type="ARBA" id="ARBA00076468"/>
    </source>
</evidence>
<dbReference type="InterPro" id="IPR050127">
    <property type="entry name" value="Serine_Proteases_S1"/>
</dbReference>
<dbReference type="Proteomes" id="UP000009046">
    <property type="component" value="Unassembled WGS sequence"/>
</dbReference>
<feature type="domain" description="Peptidase S1" evidence="9">
    <location>
        <begin position="99"/>
        <end position="356"/>
    </location>
</feature>
<evidence type="ECO:0000313" key="12">
    <source>
        <dbReference type="Proteomes" id="UP000009046"/>
    </source>
</evidence>
<dbReference type="InterPro" id="IPR001254">
    <property type="entry name" value="Trypsin_dom"/>
</dbReference>
<keyword evidence="12" id="KW-1185">Reference proteome</keyword>
<evidence type="ECO:0000256" key="3">
    <source>
        <dbReference type="ARBA" id="ARBA00022670"/>
    </source>
</evidence>
<dbReference type="PANTHER" id="PTHR24264">
    <property type="entry name" value="TRYPSIN-RELATED"/>
    <property type="match status" value="1"/>
</dbReference>
<dbReference type="InParanoid" id="E0W0Y3"/>
<dbReference type="GeneID" id="8234807"/>
<dbReference type="InterPro" id="IPR043504">
    <property type="entry name" value="Peptidase_S1_PA_chymotrypsin"/>
</dbReference>
<keyword evidence="2" id="KW-0964">Secreted</keyword>
<evidence type="ECO:0000256" key="4">
    <source>
        <dbReference type="ARBA" id="ARBA00022801"/>
    </source>
</evidence>
<reference evidence="11" key="3">
    <citation type="submission" date="2021-02" db="UniProtKB">
        <authorList>
            <consortium name="EnsemblMetazoa"/>
        </authorList>
    </citation>
    <scope>IDENTIFICATION</scope>
    <source>
        <strain evidence="11">USDA</strain>
    </source>
</reference>
<evidence type="ECO:0000313" key="10">
    <source>
        <dbReference type="EMBL" id="EEB19288.1"/>
    </source>
</evidence>
<dbReference type="KEGG" id="phu:Phum_PHUM565430"/>
<gene>
    <name evidence="11" type="primary">8234807</name>
    <name evidence="10" type="ORF">Phum_PHUM565430</name>
</gene>
<sequence length="357" mass="40345">MRRCVKNIINNVKSIIIIMLLFFGNLTLCQRITSITSASKRDNCDCMEYWSCVTRGGNPYSYCGLSDTNVCCLISESAQSVNFQSRPIRGKPKCGLKGYDSGRDGFADPSEWPWHVAIVEEPGFFYVCGGTLIDEYWVLTAAHCVEDFSRNSRTKLKVRLGEYDVTKTNENLRHEDRNVGKIILHPKYDNETLLHDIALLKLQYPAKQRPHIDIVCLPKIDLNFPLESKCVITGWGKTNEDSRYSDVLKEIIVPLWNKSACEDSLRREFGPEYKLSDTLVCAGSQGQDACDKFKSETLTECKSLCGDGGGPLVCQKEGQWYQVGVISYGIGCGQKKSPGVYTYVPKYERWIKETVLF</sequence>
<keyword evidence="5" id="KW-0720">Serine protease</keyword>
<dbReference type="EnsemblMetazoa" id="PHUM565430-RA">
    <property type="protein sequence ID" value="PHUM565430-PA"/>
    <property type="gene ID" value="PHUM565430"/>
</dbReference>
<dbReference type="OrthoDB" id="5918597at2759"/>
<evidence type="ECO:0000313" key="11">
    <source>
        <dbReference type="EnsemblMetazoa" id="PHUM565430-PA"/>
    </source>
</evidence>
<proteinExistence type="predicted"/>
<organism>
    <name type="scientific">Pediculus humanus subsp. corporis</name>
    <name type="common">Body louse</name>
    <dbReference type="NCBI Taxonomy" id="121224"/>
    <lineage>
        <taxon>Eukaryota</taxon>
        <taxon>Metazoa</taxon>
        <taxon>Ecdysozoa</taxon>
        <taxon>Arthropoda</taxon>
        <taxon>Hexapoda</taxon>
        <taxon>Insecta</taxon>
        <taxon>Pterygota</taxon>
        <taxon>Neoptera</taxon>
        <taxon>Paraneoptera</taxon>
        <taxon>Psocodea</taxon>
        <taxon>Troctomorpha</taxon>
        <taxon>Phthiraptera</taxon>
        <taxon>Anoplura</taxon>
        <taxon>Pediculidae</taxon>
        <taxon>Pediculus</taxon>
    </lineage>
</organism>
<reference evidence="10" key="1">
    <citation type="submission" date="2007-04" db="EMBL/GenBank/DDBJ databases">
        <title>Annotation of Pediculus humanus corporis strain USDA.</title>
        <authorList>
            <person name="Kirkness E."/>
            <person name="Hannick L."/>
            <person name="Hass B."/>
            <person name="Bruggner R."/>
            <person name="Lawson D."/>
            <person name="Bidwell S."/>
            <person name="Joardar V."/>
            <person name="Caler E."/>
            <person name="Walenz B."/>
            <person name="Inman J."/>
            <person name="Schobel S."/>
            <person name="Galinsky K."/>
            <person name="Amedeo P."/>
            <person name="Strausberg R."/>
        </authorList>
    </citation>
    <scope>NUCLEOTIDE SEQUENCE</scope>
    <source>
        <strain evidence="10">USDA</strain>
    </source>
</reference>
<dbReference type="InterPro" id="IPR009003">
    <property type="entry name" value="Peptidase_S1_PA"/>
</dbReference>
<dbReference type="PRINTS" id="PR00722">
    <property type="entry name" value="CHYMOTRYPSIN"/>
</dbReference>
<comment type="subcellular location">
    <subcellularLocation>
        <location evidence="1">Secreted</location>
    </subcellularLocation>
</comment>
<dbReference type="Pfam" id="PF00089">
    <property type="entry name" value="Trypsin"/>
    <property type="match status" value="1"/>
</dbReference>
<dbReference type="CDD" id="cd00190">
    <property type="entry name" value="Tryp_SPc"/>
    <property type="match status" value="1"/>
</dbReference>
<keyword evidence="6" id="KW-1015">Disulfide bond</keyword>
<dbReference type="GO" id="GO:0004252">
    <property type="term" value="F:serine-type endopeptidase activity"/>
    <property type="evidence" value="ECO:0007669"/>
    <property type="project" value="InterPro"/>
</dbReference>
<dbReference type="SUPFAM" id="SSF50494">
    <property type="entry name" value="Trypsin-like serine proteases"/>
    <property type="match status" value="1"/>
</dbReference>
<dbReference type="HOGENOM" id="CLU_006842_0_1_1"/>
<dbReference type="InterPro" id="IPR018114">
    <property type="entry name" value="TRYPSIN_HIS"/>
</dbReference>
<dbReference type="PANTHER" id="PTHR24264:SF65">
    <property type="entry name" value="SRCR DOMAIN-CONTAINING PROTEIN"/>
    <property type="match status" value="1"/>
</dbReference>
<dbReference type="FunFam" id="2.40.10.10:FF:000038">
    <property type="entry name" value="Serine protease"/>
    <property type="match status" value="1"/>
</dbReference>
<dbReference type="RefSeq" id="XP_002432026.1">
    <property type="nucleotide sequence ID" value="XM_002431981.1"/>
</dbReference>
<accession>E0W0Y3</accession>
<name>E0W0Y3_PEDHC</name>
<dbReference type="CTD" id="8234807"/>
<evidence type="ECO:0000256" key="2">
    <source>
        <dbReference type="ARBA" id="ARBA00022525"/>
    </source>
</evidence>
<dbReference type="Gene3D" id="2.40.10.10">
    <property type="entry name" value="Trypsin-like serine proteases"/>
    <property type="match status" value="1"/>
</dbReference>
<dbReference type="PROSITE" id="PS50240">
    <property type="entry name" value="TRYPSIN_DOM"/>
    <property type="match status" value="1"/>
</dbReference>
<keyword evidence="4 10" id="KW-0378">Hydrolase</keyword>
<dbReference type="PROSITE" id="PS00134">
    <property type="entry name" value="TRYPSIN_HIS"/>
    <property type="match status" value="1"/>
</dbReference>
<dbReference type="EMBL" id="DS235863">
    <property type="protein sequence ID" value="EEB19288.1"/>
    <property type="molecule type" value="Genomic_DNA"/>
</dbReference>
<keyword evidence="3" id="KW-0645">Protease</keyword>
<dbReference type="AlphaFoldDB" id="E0W0Y3"/>
<dbReference type="GO" id="GO:0006508">
    <property type="term" value="P:proteolysis"/>
    <property type="evidence" value="ECO:0007669"/>
    <property type="project" value="UniProtKB-KW"/>
</dbReference>